<sequence>MFIFFVLLATMLESTETVTDLPDYHVDLRMSSQTKPYPYGVEFCVIPKTGSMITTEILCDLLRDYREIPYKHNFGKNISGINACVNNTFYPDAHLEKWKRSTKIVRFTIVRDPIERFASYYGHFCGMLNQCEGKDIHQYSRWMYFMLNNKIKPKTHLTMGRLFHGYPQSWFCNLGSDKEIQIIRYTHNKKEMAKQFLRILKKAKVPKKLAKRALKHLKKSSTVHAAKHSERQKLREQIVTNPTTMEHVRAIYHDDFELFNKHSQ</sequence>
<dbReference type="SUPFAM" id="SSF52540">
    <property type="entry name" value="P-loop containing nucleoside triphosphate hydrolases"/>
    <property type="match status" value="1"/>
</dbReference>
<dbReference type="AlphaFoldDB" id="A0AAF3ERT7"/>
<name>A0AAF3ERT7_9BILA</name>
<dbReference type="GO" id="GO:1902884">
    <property type="term" value="P:positive regulation of response to oxidative stress"/>
    <property type="evidence" value="ECO:0007669"/>
    <property type="project" value="InterPro"/>
</dbReference>
<dbReference type="InterPro" id="IPR027417">
    <property type="entry name" value="P-loop_NTPase"/>
</dbReference>
<dbReference type="InterPro" id="IPR005331">
    <property type="entry name" value="Sulfotransferase"/>
</dbReference>
<organism evidence="2 3">
    <name type="scientific">Mesorhabditis belari</name>
    <dbReference type="NCBI Taxonomy" id="2138241"/>
    <lineage>
        <taxon>Eukaryota</taxon>
        <taxon>Metazoa</taxon>
        <taxon>Ecdysozoa</taxon>
        <taxon>Nematoda</taxon>
        <taxon>Chromadorea</taxon>
        <taxon>Rhabditida</taxon>
        <taxon>Rhabditina</taxon>
        <taxon>Rhabditomorpha</taxon>
        <taxon>Rhabditoidea</taxon>
        <taxon>Rhabditidae</taxon>
        <taxon>Mesorhabditinae</taxon>
        <taxon>Mesorhabditis</taxon>
    </lineage>
</organism>
<accession>A0AAF3ERT7</accession>
<dbReference type="WBParaSite" id="MBELARI_LOCUS16843">
    <property type="protein sequence ID" value="MBELARI_LOCUS16843"/>
    <property type="gene ID" value="MBELARI_LOCUS16843"/>
</dbReference>
<dbReference type="PANTHER" id="PTHR22900">
    <property type="entry name" value="PROTEIN CBG14245-RELATED"/>
    <property type="match status" value="1"/>
</dbReference>
<feature type="chain" id="PRO_5042225076" evidence="1">
    <location>
        <begin position="18"/>
        <end position="264"/>
    </location>
</feature>
<keyword evidence="1" id="KW-0732">Signal</keyword>
<dbReference type="GO" id="GO:0047756">
    <property type="term" value="F:chondroitin 4-sulfotransferase activity"/>
    <property type="evidence" value="ECO:0007669"/>
    <property type="project" value="InterPro"/>
</dbReference>
<evidence type="ECO:0000313" key="3">
    <source>
        <dbReference type="WBParaSite" id="MBELARI_LOCUS16843"/>
    </source>
</evidence>
<feature type="signal peptide" evidence="1">
    <location>
        <begin position="1"/>
        <end position="17"/>
    </location>
</feature>
<dbReference type="Proteomes" id="UP000887575">
    <property type="component" value="Unassembled WGS sequence"/>
</dbReference>
<evidence type="ECO:0000313" key="2">
    <source>
        <dbReference type="Proteomes" id="UP000887575"/>
    </source>
</evidence>
<dbReference type="PANTHER" id="PTHR22900:SF5">
    <property type="entry name" value="PROTEIN CBG14245"/>
    <property type="match status" value="1"/>
</dbReference>
<dbReference type="Pfam" id="PF03567">
    <property type="entry name" value="Sulfotransfer_2"/>
    <property type="match status" value="1"/>
</dbReference>
<proteinExistence type="predicted"/>
<evidence type="ECO:0000256" key="1">
    <source>
        <dbReference type="SAM" id="SignalP"/>
    </source>
</evidence>
<protein>
    <submittedName>
        <fullName evidence="3">Sulfotransferase family protein</fullName>
    </submittedName>
</protein>
<dbReference type="GO" id="GO:0016020">
    <property type="term" value="C:membrane"/>
    <property type="evidence" value="ECO:0007669"/>
    <property type="project" value="InterPro"/>
</dbReference>
<dbReference type="Gene3D" id="3.40.50.300">
    <property type="entry name" value="P-loop containing nucleotide triphosphate hydrolases"/>
    <property type="match status" value="1"/>
</dbReference>
<reference evidence="3" key="1">
    <citation type="submission" date="2024-02" db="UniProtKB">
        <authorList>
            <consortium name="WormBaseParasite"/>
        </authorList>
    </citation>
    <scope>IDENTIFICATION</scope>
</reference>
<dbReference type="GO" id="GO:0050650">
    <property type="term" value="P:chondroitin sulfate proteoglycan biosynthetic process"/>
    <property type="evidence" value="ECO:0007669"/>
    <property type="project" value="InterPro"/>
</dbReference>
<dbReference type="InterPro" id="IPR007669">
    <property type="entry name" value="Chst-1-like"/>
</dbReference>
<keyword evidence="2" id="KW-1185">Reference proteome</keyword>